<feature type="transmembrane region" description="Helical" evidence="5">
    <location>
        <begin position="239"/>
        <end position="258"/>
    </location>
</feature>
<feature type="transmembrane region" description="Helical" evidence="5">
    <location>
        <begin position="270"/>
        <end position="288"/>
    </location>
</feature>
<feature type="transmembrane region" description="Helical" evidence="5">
    <location>
        <begin position="300"/>
        <end position="318"/>
    </location>
</feature>
<dbReference type="GO" id="GO:0005886">
    <property type="term" value="C:plasma membrane"/>
    <property type="evidence" value="ECO:0007669"/>
    <property type="project" value="TreeGrafter"/>
</dbReference>
<protein>
    <recommendedName>
        <fullName evidence="6">Sodium/calcium exchanger membrane region domain-containing protein</fullName>
    </recommendedName>
</protein>
<evidence type="ECO:0000256" key="5">
    <source>
        <dbReference type="SAM" id="Phobius"/>
    </source>
</evidence>
<feature type="transmembrane region" description="Helical" evidence="5">
    <location>
        <begin position="174"/>
        <end position="192"/>
    </location>
</feature>
<dbReference type="GO" id="GO:0005262">
    <property type="term" value="F:calcium channel activity"/>
    <property type="evidence" value="ECO:0007669"/>
    <property type="project" value="TreeGrafter"/>
</dbReference>
<dbReference type="InterPro" id="IPR044880">
    <property type="entry name" value="NCX_ion-bd_dom_sf"/>
</dbReference>
<feature type="transmembrane region" description="Helical" evidence="5">
    <location>
        <begin position="70"/>
        <end position="94"/>
    </location>
</feature>
<feature type="domain" description="Sodium/calcium exchanger membrane region" evidence="6">
    <location>
        <begin position="10"/>
        <end position="145"/>
    </location>
</feature>
<evidence type="ECO:0000256" key="3">
    <source>
        <dbReference type="ARBA" id="ARBA00022989"/>
    </source>
</evidence>
<dbReference type="GO" id="GO:0006874">
    <property type="term" value="P:intracellular calcium ion homeostasis"/>
    <property type="evidence" value="ECO:0007669"/>
    <property type="project" value="TreeGrafter"/>
</dbReference>
<dbReference type="Pfam" id="PF01699">
    <property type="entry name" value="Na_Ca_ex"/>
    <property type="match status" value="2"/>
</dbReference>
<dbReference type="Gene3D" id="1.20.1420.30">
    <property type="entry name" value="NCX, central ion-binding region"/>
    <property type="match status" value="1"/>
</dbReference>
<dbReference type="PANTHER" id="PTHR10846">
    <property type="entry name" value="SODIUM/POTASSIUM/CALCIUM EXCHANGER"/>
    <property type="match status" value="1"/>
</dbReference>
<evidence type="ECO:0000313" key="8">
    <source>
        <dbReference type="Proteomes" id="UP000263336"/>
    </source>
</evidence>
<comment type="subcellular location">
    <subcellularLocation>
        <location evidence="1">Membrane</location>
        <topology evidence="1">Multi-pass membrane protein</topology>
    </subcellularLocation>
</comment>
<evidence type="ECO:0000259" key="6">
    <source>
        <dbReference type="Pfam" id="PF01699"/>
    </source>
</evidence>
<sequence>MVILLRALVYFFMFFVLWLGSGLIISAVEKASKVLKISTFALSFFVLGLLTSIPEIAVGVTSVVERDPQIFVGNLLGGIVVIFLLIIPVLAIFGNGINLSHRMDQKGLLSAMIVCVAPALLVADKKVGMFEAVLMILLYISTLYIVQRKQNLIEKVETIQASLKTDGKTHIQNILKILAGLVIVFFGSEYIVRETIAFSEIIKVSPFLLSIVVLSIGTNLPEFFLALRGIRQNKKDVAFGDYIGSASANTLIFGGLVFMNGGTVTLTNNFLQSLIFILIALVCFYFFARSKNTISRKEGIVLVMIYVSFVALEFWAASNGK</sequence>
<gene>
    <name evidence="7" type="ORF">DEP93_00935</name>
</gene>
<reference evidence="7 8" key="1">
    <citation type="journal article" date="2018" name="Nat. Biotechnol.">
        <title>A standardized bacterial taxonomy based on genome phylogeny substantially revises the tree of life.</title>
        <authorList>
            <person name="Parks D.H."/>
            <person name="Chuvochina M."/>
            <person name="Waite D.W."/>
            <person name="Rinke C."/>
            <person name="Skarshewski A."/>
            <person name="Chaumeil P.A."/>
            <person name="Hugenholtz P."/>
        </authorList>
    </citation>
    <scope>NUCLEOTIDE SEQUENCE [LARGE SCALE GENOMIC DNA]</scope>
    <source>
        <strain evidence="7">UBA11701</strain>
    </source>
</reference>
<feature type="transmembrane region" description="Helical" evidence="5">
    <location>
        <begin position="129"/>
        <end position="146"/>
    </location>
</feature>
<dbReference type="GO" id="GO:0008273">
    <property type="term" value="F:calcium, potassium:sodium antiporter activity"/>
    <property type="evidence" value="ECO:0007669"/>
    <property type="project" value="TreeGrafter"/>
</dbReference>
<evidence type="ECO:0000256" key="1">
    <source>
        <dbReference type="ARBA" id="ARBA00004141"/>
    </source>
</evidence>
<dbReference type="EMBL" id="DOZN01000008">
    <property type="protein sequence ID" value="HCC42018.1"/>
    <property type="molecule type" value="Genomic_DNA"/>
</dbReference>
<dbReference type="PANTHER" id="PTHR10846:SF8">
    <property type="entry name" value="INNER MEMBRANE PROTEIN YRBG"/>
    <property type="match status" value="1"/>
</dbReference>
<dbReference type="InterPro" id="IPR004481">
    <property type="entry name" value="K/Na/Ca-exchanger"/>
</dbReference>
<keyword evidence="4 5" id="KW-0472">Membrane</keyword>
<feature type="transmembrane region" description="Helical" evidence="5">
    <location>
        <begin position="204"/>
        <end position="227"/>
    </location>
</feature>
<dbReference type="InterPro" id="IPR004837">
    <property type="entry name" value="NaCa_Exmemb"/>
</dbReference>
<evidence type="ECO:0000256" key="2">
    <source>
        <dbReference type="ARBA" id="ARBA00022692"/>
    </source>
</evidence>
<keyword evidence="3 5" id="KW-1133">Transmembrane helix</keyword>
<keyword evidence="2 5" id="KW-0812">Transmembrane</keyword>
<evidence type="ECO:0000313" key="7">
    <source>
        <dbReference type="EMBL" id="HCC42018.1"/>
    </source>
</evidence>
<proteinExistence type="predicted"/>
<dbReference type="AlphaFoldDB" id="A0A3D0ZQP6"/>
<comment type="caution">
    <text evidence="7">The sequence shown here is derived from an EMBL/GenBank/DDBJ whole genome shotgun (WGS) entry which is preliminary data.</text>
</comment>
<organism evidence="7 8">
    <name type="scientific">candidate division WWE3 bacterium</name>
    <dbReference type="NCBI Taxonomy" id="2053526"/>
    <lineage>
        <taxon>Bacteria</taxon>
        <taxon>Katanobacteria</taxon>
    </lineage>
</organism>
<feature type="transmembrane region" description="Helical" evidence="5">
    <location>
        <begin position="40"/>
        <end position="64"/>
    </location>
</feature>
<name>A0A3D0ZQP6_UNCKA</name>
<feature type="transmembrane region" description="Helical" evidence="5">
    <location>
        <begin position="6"/>
        <end position="28"/>
    </location>
</feature>
<accession>A0A3D0ZQP6</accession>
<evidence type="ECO:0000256" key="4">
    <source>
        <dbReference type="ARBA" id="ARBA00023136"/>
    </source>
</evidence>
<dbReference type="Proteomes" id="UP000263336">
    <property type="component" value="Unassembled WGS sequence"/>
</dbReference>
<feature type="domain" description="Sodium/calcium exchanger membrane region" evidence="6">
    <location>
        <begin position="177"/>
        <end position="314"/>
    </location>
</feature>